<proteinExistence type="predicted"/>
<sequence>MLAFDQPPLAELRASDKKVFAHYFSPYPLSLDNKDPAEDYYAKHYLQPSGENGKFAYCGGFIKERPLPQPPREGGLDYELLNFEQEVRRAAALGLDGFTYDILNTEGTHWNRLLKLLDAASNADPEFRIVLMPDMTSTYQGSDPEAQTLFVDSIVAVAAHPAVHRLGTGELVLAPFAADKRSPAWWAGALQALAAEGVDAVLWPVFVSPWSAATMSFQAEVPLIGTSSWGPATVPGATGYADNAAQAHALGVQWMSPVRPQDSRPKDLIYSEAGNTQLLRLLWDAAVAGDAEWVQLVTWNDYSEASEVSPSSGIQWALFDLTAYYVAWFKTGQQPPIVRDAIYYSHRLHATTAEPDLTLQESLYEPVNGSKPADEIELLAFLTAPATLEIEVGGITESTDAPAGIQSLRVPLLAGTPKFRIVRDGGAVAEVDSAFPISNTIVYQDMLYRSGGSLPCDRGPLLQ</sequence>
<dbReference type="CDD" id="cd11577">
    <property type="entry name" value="GH71"/>
    <property type="match status" value="1"/>
</dbReference>
<dbReference type="GO" id="GO:0051118">
    <property type="term" value="F:glucan endo-1,3-alpha-glucosidase activity"/>
    <property type="evidence" value="ECO:0007669"/>
    <property type="project" value="InterPro"/>
</dbReference>
<dbReference type="Proteomes" id="UP001150924">
    <property type="component" value="Unassembled WGS sequence"/>
</dbReference>
<dbReference type="RefSeq" id="WP_267767053.1">
    <property type="nucleotide sequence ID" value="NZ_JAPNKE010000002.1"/>
</dbReference>
<dbReference type="InterPro" id="IPR005197">
    <property type="entry name" value="Glyco_hydro_71"/>
</dbReference>
<organism evidence="1 2">
    <name type="scientific">Nannocystis pusilla</name>
    <dbReference type="NCBI Taxonomy" id="889268"/>
    <lineage>
        <taxon>Bacteria</taxon>
        <taxon>Pseudomonadati</taxon>
        <taxon>Myxococcota</taxon>
        <taxon>Polyangia</taxon>
        <taxon>Nannocystales</taxon>
        <taxon>Nannocystaceae</taxon>
        <taxon>Nannocystis</taxon>
    </lineage>
</organism>
<accession>A0A9X3IX30</accession>
<keyword evidence="2" id="KW-1185">Reference proteome</keyword>
<dbReference type="Pfam" id="PF03659">
    <property type="entry name" value="Glyco_hydro_71"/>
    <property type="match status" value="1"/>
</dbReference>
<dbReference type="AlphaFoldDB" id="A0A9X3IX30"/>
<dbReference type="Gene3D" id="3.20.20.80">
    <property type="entry name" value="Glycosidases"/>
    <property type="match status" value="1"/>
</dbReference>
<protein>
    <submittedName>
        <fullName evidence="1">Glycoside hydrolase family 71 protein</fullName>
    </submittedName>
</protein>
<gene>
    <name evidence="1" type="ORF">OV079_07315</name>
</gene>
<name>A0A9X3IX30_9BACT</name>
<evidence type="ECO:0000313" key="1">
    <source>
        <dbReference type="EMBL" id="MCY1005383.1"/>
    </source>
</evidence>
<comment type="caution">
    <text evidence="1">The sequence shown here is derived from an EMBL/GenBank/DDBJ whole genome shotgun (WGS) entry which is preliminary data.</text>
</comment>
<dbReference type="EMBL" id="JAPNKE010000002">
    <property type="protein sequence ID" value="MCY1005383.1"/>
    <property type="molecule type" value="Genomic_DNA"/>
</dbReference>
<evidence type="ECO:0000313" key="2">
    <source>
        <dbReference type="Proteomes" id="UP001150924"/>
    </source>
</evidence>
<reference evidence="1" key="1">
    <citation type="submission" date="2022-11" db="EMBL/GenBank/DDBJ databases">
        <title>Minimal conservation of predation-associated metabolite biosynthetic gene clusters underscores biosynthetic potential of Myxococcota including descriptions for ten novel species: Archangium lansinium sp. nov., Myxococcus landrumus sp. nov., Nannocystis bai.</title>
        <authorList>
            <person name="Ahearne A."/>
            <person name="Stevens C."/>
            <person name="Phillips K."/>
        </authorList>
    </citation>
    <scope>NUCLEOTIDE SEQUENCE</scope>
    <source>
        <strain evidence="1">Na p29</strain>
    </source>
</reference>
<keyword evidence="1" id="KW-0378">Hydrolase</keyword>